<dbReference type="EMBL" id="CP002408">
    <property type="protein sequence ID" value="AFU59429.1"/>
    <property type="molecule type" value="Genomic_DNA"/>
</dbReference>
<keyword evidence="2" id="KW-1185">Reference proteome</keyword>
<name>K0INI4_NITGG</name>
<evidence type="ECO:0000313" key="1">
    <source>
        <dbReference type="EMBL" id="AFU59429.1"/>
    </source>
</evidence>
<proteinExistence type="predicted"/>
<sequence>MQNSRLLEDLILKATPPVMMIAAATLPARSKGNAGLRSKGKSEKLLQPLFLGQKRILPSIQTSQDKAGNRYPSSKDSNFASMFQAESSLASKAWFQFYFCKEIG</sequence>
<dbReference type="STRING" id="1237085.Ngar_c25060"/>
<accession>K0INI4</accession>
<dbReference type="KEGG" id="nga:Ngar_c25060"/>
<dbReference type="HOGENOM" id="CLU_2243948_0_0_2"/>
<dbReference type="InParanoid" id="K0INI4"/>
<dbReference type="AlphaFoldDB" id="K0INI4"/>
<organism evidence="1 2">
    <name type="scientific">Nitrososphaera gargensis (strain Ga9.2)</name>
    <dbReference type="NCBI Taxonomy" id="1237085"/>
    <lineage>
        <taxon>Archaea</taxon>
        <taxon>Nitrososphaerota</taxon>
        <taxon>Nitrososphaeria</taxon>
        <taxon>Nitrososphaerales</taxon>
        <taxon>Nitrososphaeraceae</taxon>
        <taxon>Nitrososphaera</taxon>
    </lineage>
</organism>
<protein>
    <submittedName>
        <fullName evidence="1">Uncharacterized protein</fullName>
    </submittedName>
</protein>
<dbReference type="BioCyc" id="CNIT1237085:G1324-2505-MONOMER"/>
<gene>
    <name evidence="1" type="ordered locus">Ngar_c25060</name>
</gene>
<reference evidence="1 2" key="1">
    <citation type="journal article" date="2012" name="Environ. Microbiol.">
        <title>The genome of the ammonia-oxidizing Candidatus Nitrososphaera gargensis: insights into metabolic versatility and environmental adaptations.</title>
        <authorList>
            <person name="Spang A."/>
            <person name="Poehlein A."/>
            <person name="Offre P."/>
            <person name="Zumbragel S."/>
            <person name="Haider S."/>
            <person name="Rychlik N."/>
            <person name="Nowka B."/>
            <person name="Schmeisser C."/>
            <person name="Lebedeva E.V."/>
            <person name="Rattei T."/>
            <person name="Bohm C."/>
            <person name="Schmid M."/>
            <person name="Galushko A."/>
            <person name="Hatzenpichler R."/>
            <person name="Weinmaier T."/>
            <person name="Daniel R."/>
            <person name="Schleper C."/>
            <person name="Spieck E."/>
            <person name="Streit W."/>
            <person name="Wagner M."/>
        </authorList>
    </citation>
    <scope>NUCLEOTIDE SEQUENCE [LARGE SCALE GENOMIC DNA]</scope>
    <source>
        <strain evidence="2">Ga9.2</strain>
    </source>
</reference>
<evidence type="ECO:0000313" key="2">
    <source>
        <dbReference type="Proteomes" id="UP000008037"/>
    </source>
</evidence>
<dbReference type="Proteomes" id="UP000008037">
    <property type="component" value="Chromosome"/>
</dbReference>